<dbReference type="RefSeq" id="WP_109215258.1">
    <property type="nucleotide sequence ID" value="NZ_JRFU01000061.1"/>
</dbReference>
<dbReference type="AlphaFoldDB" id="A0A2V1JX49"/>
<protein>
    <submittedName>
        <fullName evidence="1">Uncharacterized protein</fullName>
    </submittedName>
</protein>
<name>A0A2V1JX49_EUBRA</name>
<keyword evidence="2" id="KW-1185">Reference proteome</keyword>
<organism evidence="1 2">
    <name type="scientific">Eubacterium ramulus</name>
    <dbReference type="NCBI Taxonomy" id="39490"/>
    <lineage>
        <taxon>Bacteria</taxon>
        <taxon>Bacillati</taxon>
        <taxon>Bacillota</taxon>
        <taxon>Clostridia</taxon>
        <taxon>Eubacteriales</taxon>
        <taxon>Eubacteriaceae</taxon>
        <taxon>Eubacterium</taxon>
    </lineage>
</organism>
<accession>A0A2V1JX49</accession>
<sequence length="151" mass="17661">MLVELGKLAKEYNVEVNFWYDYANKRFVLIVYDRGTKFHSRHYIPENDLCCHGYAEDFIMAFIRQRIEENRNFCTSWSQKDIFEAAKVAGCDIDGDYVYVNGYKFYVNAMENIVIGPIGDVIKEEAFNWDGNSLNARKHMVKMADEKKVEG</sequence>
<evidence type="ECO:0000313" key="2">
    <source>
        <dbReference type="Proteomes" id="UP000245288"/>
    </source>
</evidence>
<proteinExistence type="predicted"/>
<comment type="caution">
    <text evidence="1">The sequence shown here is derived from an EMBL/GenBank/DDBJ whole genome shotgun (WGS) entry which is preliminary data.</text>
</comment>
<evidence type="ECO:0000313" key="1">
    <source>
        <dbReference type="EMBL" id="PWE87108.1"/>
    </source>
</evidence>
<dbReference type="EMBL" id="JRFU01000061">
    <property type="protein sequence ID" value="PWE87108.1"/>
    <property type="molecule type" value="Genomic_DNA"/>
</dbReference>
<reference evidence="1 2" key="1">
    <citation type="submission" date="2014-09" db="EMBL/GenBank/DDBJ databases">
        <title>Butyrate-producing bacteria isolated from human gut.</title>
        <authorList>
            <person name="Zhang Q."/>
            <person name="Zhao L."/>
        </authorList>
    </citation>
    <scope>NUCLEOTIDE SEQUENCE [LARGE SCALE GENOMIC DNA]</scope>
    <source>
        <strain evidence="1 2">21</strain>
    </source>
</reference>
<gene>
    <name evidence="1" type="ORF">LG34_06140</name>
</gene>
<dbReference type="Proteomes" id="UP000245288">
    <property type="component" value="Unassembled WGS sequence"/>
</dbReference>